<feature type="domain" description="Vesicle tethering protein Uso1/P115-like head" evidence="5">
    <location>
        <begin position="6"/>
        <end position="143"/>
    </location>
</feature>
<dbReference type="GO" id="GO:0005783">
    <property type="term" value="C:endoplasmic reticulum"/>
    <property type="evidence" value="ECO:0007669"/>
    <property type="project" value="TreeGrafter"/>
</dbReference>
<evidence type="ECO:0000256" key="3">
    <source>
        <dbReference type="SAM" id="Coils"/>
    </source>
</evidence>
<evidence type="ECO:0000313" key="8">
    <source>
        <dbReference type="Proteomes" id="UP001153714"/>
    </source>
</evidence>
<evidence type="ECO:0000259" key="5">
    <source>
        <dbReference type="Pfam" id="PF04869"/>
    </source>
</evidence>
<dbReference type="InterPro" id="IPR006955">
    <property type="entry name" value="Uso1_p115_C"/>
</dbReference>
<keyword evidence="3" id="KW-0175">Coiled coil</keyword>
<dbReference type="Gene3D" id="1.25.10.10">
    <property type="entry name" value="Leucine-rich Repeat Variant"/>
    <property type="match status" value="1"/>
</dbReference>
<dbReference type="InterPro" id="IPR011989">
    <property type="entry name" value="ARM-like"/>
</dbReference>
<dbReference type="EMBL" id="OU893333">
    <property type="protein sequence ID" value="CAH0755570.1"/>
    <property type="molecule type" value="Genomic_DNA"/>
</dbReference>
<keyword evidence="8" id="KW-1185">Reference proteome</keyword>
<evidence type="ECO:0000256" key="4">
    <source>
        <dbReference type="SAM" id="SignalP"/>
    </source>
</evidence>
<proteinExistence type="predicted"/>
<feature type="signal peptide" evidence="4">
    <location>
        <begin position="1"/>
        <end position="26"/>
    </location>
</feature>
<gene>
    <name evidence="7" type="ORF">DIATSA_LOCUS6302</name>
</gene>
<reference evidence="7" key="2">
    <citation type="submission" date="2022-10" db="EMBL/GenBank/DDBJ databases">
        <authorList>
            <consortium name="ENA_rothamsted_submissions"/>
            <consortium name="culmorum"/>
            <person name="King R."/>
        </authorList>
    </citation>
    <scope>NUCLEOTIDE SEQUENCE</scope>
</reference>
<dbReference type="GO" id="GO:0048280">
    <property type="term" value="P:vesicle fusion with Golgi apparatus"/>
    <property type="evidence" value="ECO:0007669"/>
    <property type="project" value="InterPro"/>
</dbReference>
<dbReference type="GO" id="GO:0048211">
    <property type="term" value="P:Golgi vesicle docking"/>
    <property type="evidence" value="ECO:0007669"/>
    <property type="project" value="TreeGrafter"/>
</dbReference>
<organism evidence="7 8">
    <name type="scientific">Diatraea saccharalis</name>
    <name type="common">sugarcane borer</name>
    <dbReference type="NCBI Taxonomy" id="40085"/>
    <lineage>
        <taxon>Eukaryota</taxon>
        <taxon>Metazoa</taxon>
        <taxon>Ecdysozoa</taxon>
        <taxon>Arthropoda</taxon>
        <taxon>Hexapoda</taxon>
        <taxon>Insecta</taxon>
        <taxon>Pterygota</taxon>
        <taxon>Neoptera</taxon>
        <taxon>Endopterygota</taxon>
        <taxon>Lepidoptera</taxon>
        <taxon>Glossata</taxon>
        <taxon>Ditrysia</taxon>
        <taxon>Pyraloidea</taxon>
        <taxon>Crambidae</taxon>
        <taxon>Crambinae</taxon>
        <taxon>Diatraea</taxon>
    </lineage>
</organism>
<comment type="subcellular location">
    <subcellularLocation>
        <location evidence="1">Golgi apparatus</location>
    </subcellularLocation>
</comment>
<keyword evidence="4" id="KW-0732">Signal</keyword>
<dbReference type="GO" id="GO:0006888">
    <property type="term" value="P:endoplasmic reticulum to Golgi vesicle-mediated transport"/>
    <property type="evidence" value="ECO:0007669"/>
    <property type="project" value="TreeGrafter"/>
</dbReference>
<evidence type="ECO:0000259" key="6">
    <source>
        <dbReference type="Pfam" id="PF04871"/>
    </source>
</evidence>
<evidence type="ECO:0000256" key="2">
    <source>
        <dbReference type="ARBA" id="ARBA00023034"/>
    </source>
</evidence>
<dbReference type="GO" id="GO:0045056">
    <property type="term" value="P:transcytosis"/>
    <property type="evidence" value="ECO:0007669"/>
    <property type="project" value="TreeGrafter"/>
</dbReference>
<dbReference type="SUPFAM" id="SSF57997">
    <property type="entry name" value="Tropomyosin"/>
    <property type="match status" value="1"/>
</dbReference>
<dbReference type="PANTHER" id="PTHR10013">
    <property type="entry name" value="GENERAL VESICULAR TRANSPORT FACTOR P115"/>
    <property type="match status" value="1"/>
</dbReference>
<dbReference type="PANTHER" id="PTHR10013:SF0">
    <property type="entry name" value="GENERAL VESICULAR TRANSPORT FACTOR P115"/>
    <property type="match status" value="1"/>
</dbReference>
<dbReference type="Pfam" id="PF04869">
    <property type="entry name" value="Uso1_p115_head"/>
    <property type="match status" value="1"/>
</dbReference>
<feature type="chain" id="PRO_5040294027" evidence="4">
    <location>
        <begin position="27"/>
        <end position="343"/>
    </location>
</feature>
<evidence type="ECO:0000313" key="7">
    <source>
        <dbReference type="EMBL" id="CAH0755570.1"/>
    </source>
</evidence>
<dbReference type="GO" id="GO:0000139">
    <property type="term" value="C:Golgi membrane"/>
    <property type="evidence" value="ECO:0007669"/>
    <property type="project" value="InterPro"/>
</dbReference>
<dbReference type="Gene3D" id="1.20.5.170">
    <property type="match status" value="1"/>
</dbReference>
<protein>
    <submittedName>
        <fullName evidence="7">Uncharacterized protein</fullName>
    </submittedName>
</protein>
<feature type="domain" description="Uso1/p115-like vesicle tethering protein C-terminal" evidence="6">
    <location>
        <begin position="236"/>
        <end position="335"/>
    </location>
</feature>
<dbReference type="GO" id="GO:0005795">
    <property type="term" value="C:Golgi stack"/>
    <property type="evidence" value="ECO:0007669"/>
    <property type="project" value="TreeGrafter"/>
</dbReference>
<dbReference type="Proteomes" id="UP001153714">
    <property type="component" value="Chromosome 2"/>
</dbReference>
<feature type="coiled-coil region" evidence="3">
    <location>
        <begin position="160"/>
        <end position="201"/>
    </location>
</feature>
<accession>A0A9P0CB26</accession>
<dbReference type="GO" id="GO:0006886">
    <property type="term" value="P:intracellular protein transport"/>
    <property type="evidence" value="ECO:0007669"/>
    <property type="project" value="InterPro"/>
</dbReference>
<dbReference type="Pfam" id="PF04871">
    <property type="entry name" value="Uso1_p115_C"/>
    <property type="match status" value="1"/>
</dbReference>
<dbReference type="GO" id="GO:0012507">
    <property type="term" value="C:ER to Golgi transport vesicle membrane"/>
    <property type="evidence" value="ECO:0007669"/>
    <property type="project" value="TreeGrafter"/>
</dbReference>
<dbReference type="InterPro" id="IPR024095">
    <property type="entry name" value="Vesicle_P115"/>
</dbReference>
<dbReference type="OrthoDB" id="198977at2759"/>
<sequence length="343" mass="39144">MFRFAQVGLLMLLSQWLSYCPAAVSAFLNIPGGVGYLVNQTCSNEHDENEYLLQGLSAFLLAICIHFNDDSVENYSKDSLKQLLVKRIGMETFMAKLSEVTKHESYNRAAKHPQLRVKSPSEMLIDYEFCRLFKSLENVLTESLSVKQENGVSGRGDDALQQYKSLIRQQDARLHELAAQLDALLQQNQRLQSTLNDSLASNSHLKDENTLLKAQLSAVDSLPNQSQTPREDARFNEYEAKVREYEVRVKESELRVKETEAKVKESETRIQELTGQVSKLSQELTASREEHRMVTEELDRLKKDQDDLLELLADQEVKLNEYKMTLMSLGHTVEDPPSDQNLT</sequence>
<name>A0A9P0CB26_9NEOP</name>
<dbReference type="AlphaFoldDB" id="A0A9P0CB26"/>
<feature type="coiled-coil region" evidence="3">
    <location>
        <begin position="235"/>
        <end position="318"/>
    </location>
</feature>
<dbReference type="InterPro" id="IPR006953">
    <property type="entry name" value="Vesicle_Uso1_P115_head"/>
</dbReference>
<evidence type="ECO:0000256" key="1">
    <source>
        <dbReference type="ARBA" id="ARBA00004555"/>
    </source>
</evidence>
<keyword evidence="2" id="KW-0333">Golgi apparatus</keyword>
<reference evidence="7" key="1">
    <citation type="submission" date="2021-12" db="EMBL/GenBank/DDBJ databases">
        <authorList>
            <person name="King R."/>
        </authorList>
    </citation>
    <scope>NUCLEOTIDE SEQUENCE</scope>
</reference>